<dbReference type="AlphaFoldDB" id="A0A251NB84"/>
<keyword evidence="3" id="KW-0611">Plant defense</keyword>
<dbReference type="PROSITE" id="PS51153">
    <property type="entry name" value="RPW8"/>
    <property type="match status" value="1"/>
</dbReference>
<evidence type="ECO:0000256" key="1">
    <source>
        <dbReference type="ARBA" id="ARBA00008894"/>
    </source>
</evidence>
<dbReference type="InterPro" id="IPR027417">
    <property type="entry name" value="P-loop_NTPase"/>
</dbReference>
<dbReference type="EMBL" id="CM007657">
    <property type="protein sequence ID" value="ONH96600.1"/>
    <property type="molecule type" value="Genomic_DNA"/>
</dbReference>
<dbReference type="Proteomes" id="UP000006882">
    <property type="component" value="Chromosome G7"/>
</dbReference>
<dbReference type="Gene3D" id="1.10.8.430">
    <property type="entry name" value="Helical domain of apoptotic protease-activating factors"/>
    <property type="match status" value="1"/>
</dbReference>
<organism evidence="5 6">
    <name type="scientific">Prunus persica</name>
    <name type="common">Peach</name>
    <name type="synonym">Amygdalus persica</name>
    <dbReference type="NCBI Taxonomy" id="3760"/>
    <lineage>
        <taxon>Eukaryota</taxon>
        <taxon>Viridiplantae</taxon>
        <taxon>Streptophyta</taxon>
        <taxon>Embryophyta</taxon>
        <taxon>Tracheophyta</taxon>
        <taxon>Spermatophyta</taxon>
        <taxon>Magnoliopsida</taxon>
        <taxon>eudicotyledons</taxon>
        <taxon>Gunneridae</taxon>
        <taxon>Pentapetalae</taxon>
        <taxon>rosids</taxon>
        <taxon>fabids</taxon>
        <taxon>Rosales</taxon>
        <taxon>Rosaceae</taxon>
        <taxon>Amygdaloideae</taxon>
        <taxon>Amygdaleae</taxon>
        <taxon>Prunus</taxon>
    </lineage>
</organism>
<dbReference type="SUPFAM" id="SSF52540">
    <property type="entry name" value="P-loop containing nucleoside triphosphate hydrolases"/>
    <property type="match status" value="1"/>
</dbReference>
<feature type="domain" description="RPW8" evidence="4">
    <location>
        <begin position="1"/>
        <end position="149"/>
    </location>
</feature>
<dbReference type="InterPro" id="IPR008808">
    <property type="entry name" value="Powdery_mildew-R_dom"/>
</dbReference>
<dbReference type="Gene3D" id="3.40.50.300">
    <property type="entry name" value="P-loop containing nucleotide triphosphate hydrolases"/>
    <property type="match status" value="1"/>
</dbReference>
<comment type="similarity">
    <text evidence="1">Belongs to the disease resistance NB-LRR family.</text>
</comment>
<dbReference type="eggNOG" id="ENOG502QSSA">
    <property type="taxonomic scope" value="Eukaryota"/>
</dbReference>
<dbReference type="Pfam" id="PF00931">
    <property type="entry name" value="NB-ARC"/>
    <property type="match status" value="1"/>
</dbReference>
<reference evidence="5 6" key="1">
    <citation type="journal article" date="2013" name="Nat. Genet.">
        <title>The high-quality draft genome of peach (Prunus persica) identifies unique patterns of genetic diversity, domestication and genome evolution.</title>
        <authorList>
            <consortium name="International Peach Genome Initiative"/>
            <person name="Verde I."/>
            <person name="Abbott A.G."/>
            <person name="Scalabrin S."/>
            <person name="Jung S."/>
            <person name="Shu S."/>
            <person name="Marroni F."/>
            <person name="Zhebentyayeva T."/>
            <person name="Dettori M.T."/>
            <person name="Grimwood J."/>
            <person name="Cattonaro F."/>
            <person name="Zuccolo A."/>
            <person name="Rossini L."/>
            <person name="Jenkins J."/>
            <person name="Vendramin E."/>
            <person name="Meisel L.A."/>
            <person name="Decroocq V."/>
            <person name="Sosinski B."/>
            <person name="Prochnik S."/>
            <person name="Mitros T."/>
            <person name="Policriti A."/>
            <person name="Cipriani G."/>
            <person name="Dondini L."/>
            <person name="Ficklin S."/>
            <person name="Goodstein D.M."/>
            <person name="Xuan P."/>
            <person name="Del Fabbro C."/>
            <person name="Aramini V."/>
            <person name="Copetti D."/>
            <person name="Gonzalez S."/>
            <person name="Horner D.S."/>
            <person name="Falchi R."/>
            <person name="Lucas S."/>
            <person name="Mica E."/>
            <person name="Maldonado J."/>
            <person name="Lazzari B."/>
            <person name="Bielenberg D."/>
            <person name="Pirona R."/>
            <person name="Miculan M."/>
            <person name="Barakat A."/>
            <person name="Testolin R."/>
            <person name="Stella A."/>
            <person name="Tartarini S."/>
            <person name="Tonutti P."/>
            <person name="Arus P."/>
            <person name="Orellana A."/>
            <person name="Wells C."/>
            <person name="Main D."/>
            <person name="Vizzotto G."/>
            <person name="Silva H."/>
            <person name="Salamini F."/>
            <person name="Schmutz J."/>
            <person name="Morgante M."/>
            <person name="Rokhsar D.S."/>
        </authorList>
    </citation>
    <scope>NUCLEOTIDE SEQUENCE [LARGE SCALE GENOMIC DNA]</scope>
    <source>
        <strain evidence="6">cv. Nemared</strain>
    </source>
</reference>
<dbReference type="Gene3D" id="3.80.10.10">
    <property type="entry name" value="Ribonuclease Inhibitor"/>
    <property type="match status" value="1"/>
</dbReference>
<evidence type="ECO:0000313" key="5">
    <source>
        <dbReference type="EMBL" id="ONH96600.1"/>
    </source>
</evidence>
<dbReference type="PRINTS" id="PR00364">
    <property type="entry name" value="DISEASERSIST"/>
</dbReference>
<dbReference type="GO" id="GO:0006952">
    <property type="term" value="P:defense response"/>
    <property type="evidence" value="ECO:0007669"/>
    <property type="project" value="UniProtKB-KW"/>
</dbReference>
<evidence type="ECO:0000259" key="4">
    <source>
        <dbReference type="PROSITE" id="PS51153"/>
    </source>
</evidence>
<dbReference type="Gene3D" id="1.10.10.10">
    <property type="entry name" value="Winged helix-like DNA-binding domain superfamily/Winged helix DNA-binding domain"/>
    <property type="match status" value="1"/>
</dbReference>
<accession>A0A251NB84</accession>
<dbReference type="InterPro" id="IPR036388">
    <property type="entry name" value="WH-like_DNA-bd_sf"/>
</dbReference>
<dbReference type="GO" id="GO:0043531">
    <property type="term" value="F:ADP binding"/>
    <property type="evidence" value="ECO:0007669"/>
    <property type="project" value="InterPro"/>
</dbReference>
<protein>
    <recommendedName>
        <fullName evidence="4">RPW8 domain-containing protein</fullName>
    </recommendedName>
</protein>
<keyword evidence="6" id="KW-1185">Reference proteome</keyword>
<gene>
    <name evidence="5" type="ORF">PRUPE_7G139800</name>
</gene>
<evidence type="ECO:0000256" key="3">
    <source>
        <dbReference type="ARBA" id="ARBA00022821"/>
    </source>
</evidence>
<dbReference type="InterPro" id="IPR002182">
    <property type="entry name" value="NB-ARC"/>
</dbReference>
<sequence>MDLFAGGAVGTLFTVLYEVVKDVKDKTMMFKSLLGDLKSTLDSLKPLIEDIEKYNNLMDRPKEELENFKEKMKNGAVLVPKCSTVSRWNTYKKYKYAKKLLDLDQCLNRLLTILNVGGVRDGKETLYRVMNIEEKIDKLQIKEEVVLPKKLDIKAWCAVPELPPVTVGLDEPLRDLKKKLLKDNVSMLVLTAHGGSGKTTLATKFCHDKEVKDKFNNNIFFVIVSKKPNLDFVEEVYQSMNSEDARQNPLLLILDDVWLGSISLLQKFDGLKGPNGKILVTSRSEFPGFGTPYFLESLNDKDSMTLFHHSASLGNRSSSIPEDLLRKIVDRCNGFPLAITVTGNSLRGQATEFWRKRLRDWSKSSILDIETELLLRLQSSIDALDEKDAIIKECFMDLGSFPEDQRIPAAAVIDMWAELYELDEDFLSITNLLELTTRSLANLVITRKENMEMVDDYYVEHFVTQHDMLRELAVYNAKLDPIEQRKRLIVDISGDNEPKWLTEQKSQPIKARLLSISSDGVFSTKWQSIQLPEVEVLVLNIQTKNYALPQFVEKIDKMKVLIVTNYSSLPAELSNFELLGSLSNLKRIRLERISIPSITKNPIQFRSLKKISLFMCNIGQALSNCSVKISDAFPNLEEMNIDYCHDLVELPTEVCDLIHLKKLSITNCHNLYALPERIGKLANLLVLRLRSCTDLVKLPGSMKNLKKLVFLDISDCFSIRELPEDIGEISNLRNINMRQCSRLQELPLSVFDLEQLEEVICDEETGSLWEPFLNCLRSTRIMVAKENINLNWLQ</sequence>
<dbReference type="SUPFAM" id="SSF52058">
    <property type="entry name" value="L domain-like"/>
    <property type="match status" value="1"/>
</dbReference>
<proteinExistence type="inferred from homology"/>
<dbReference type="Pfam" id="PF05659">
    <property type="entry name" value="RPW8"/>
    <property type="match status" value="1"/>
</dbReference>
<name>A0A251NB84_PRUPE</name>
<evidence type="ECO:0000256" key="2">
    <source>
        <dbReference type="ARBA" id="ARBA00022737"/>
    </source>
</evidence>
<dbReference type="InterPro" id="IPR032675">
    <property type="entry name" value="LRR_dom_sf"/>
</dbReference>
<dbReference type="Gramene" id="ONH96600">
    <property type="protein sequence ID" value="ONH96600"/>
    <property type="gene ID" value="PRUPE_7G139800"/>
</dbReference>
<evidence type="ECO:0000313" key="6">
    <source>
        <dbReference type="Proteomes" id="UP000006882"/>
    </source>
</evidence>
<keyword evidence="2" id="KW-0677">Repeat</keyword>
<dbReference type="InterPro" id="IPR042197">
    <property type="entry name" value="Apaf_helical"/>
</dbReference>
<dbReference type="PANTHER" id="PTHR36766:SF3">
    <property type="entry name" value="RPW8 DOMAIN-CONTAINING PROTEIN"/>
    <property type="match status" value="1"/>
</dbReference>
<dbReference type="PANTHER" id="PTHR36766">
    <property type="entry name" value="PLANT BROAD-SPECTRUM MILDEW RESISTANCE PROTEIN RPW8"/>
    <property type="match status" value="1"/>
</dbReference>